<comment type="caution">
    <text evidence="1">The sequence shown here is derived from an EMBL/GenBank/DDBJ whole genome shotgun (WGS) entry which is preliminary data.</text>
</comment>
<accession>A0ACB8RBM4</accession>
<keyword evidence="2" id="KW-1185">Reference proteome</keyword>
<evidence type="ECO:0000313" key="2">
    <source>
        <dbReference type="Proteomes" id="UP000814033"/>
    </source>
</evidence>
<reference evidence="1" key="2">
    <citation type="journal article" date="2022" name="New Phytol.">
        <title>Evolutionary transition to the ectomycorrhizal habit in the genomes of a hyperdiverse lineage of mushroom-forming fungi.</title>
        <authorList>
            <person name="Looney B."/>
            <person name="Miyauchi S."/>
            <person name="Morin E."/>
            <person name="Drula E."/>
            <person name="Courty P.E."/>
            <person name="Kohler A."/>
            <person name="Kuo A."/>
            <person name="LaButti K."/>
            <person name="Pangilinan J."/>
            <person name="Lipzen A."/>
            <person name="Riley R."/>
            <person name="Andreopoulos W."/>
            <person name="He G."/>
            <person name="Johnson J."/>
            <person name="Nolan M."/>
            <person name="Tritt A."/>
            <person name="Barry K.W."/>
            <person name="Grigoriev I.V."/>
            <person name="Nagy L.G."/>
            <person name="Hibbett D."/>
            <person name="Henrissat B."/>
            <person name="Matheny P.B."/>
            <person name="Labbe J."/>
            <person name="Martin F.M."/>
        </authorList>
    </citation>
    <scope>NUCLEOTIDE SEQUENCE</scope>
    <source>
        <strain evidence="1">FP105234-sp</strain>
    </source>
</reference>
<proteinExistence type="predicted"/>
<dbReference type="Proteomes" id="UP000814033">
    <property type="component" value="Unassembled WGS sequence"/>
</dbReference>
<sequence>MATELPLDVQILVIECVFRSSQHARIDYTTLHACALVCRAWTPTAQRLLFRRLRCISLDDRQCNIQLVVDTLIIHPRLSAHVRYIQVSWPSFPPAYASVCLRLLELCPHVEGVSFLGWNNNNRGLTIELAARMRAIQLQPVLLKLLGLTKSKAIVDMFPGARLLVFSAGHGAPLPPTVESLEIVAAHASDCLTLSHPLPSLRHLCLVIPRWSDEALRQHLVSASCLPQRQSLSIRGDIPPAEMLEQLVQLKTLIVGELPRKPVSFPSSLRHFGYHAWVRAMKAVSMELAIDPLLALPELQLVTVTREFEPHVRAALEKMCRDKGLGFGTFETYECLQKIPKHSIREPAFRTSLLRLVATGPTPLSKRPAPPDAAPEPIRGGPSVHRQRAVRASCKAASARRYLAALDKQPPLVELAAVLTAPASYIRMCNTPIGRVAISLNVLEGLRIKSLSRST</sequence>
<dbReference type="EMBL" id="MU276122">
    <property type="protein sequence ID" value="KAI0041448.1"/>
    <property type="molecule type" value="Genomic_DNA"/>
</dbReference>
<reference evidence="1" key="1">
    <citation type="submission" date="2021-02" db="EMBL/GenBank/DDBJ databases">
        <authorList>
            <consortium name="DOE Joint Genome Institute"/>
            <person name="Ahrendt S."/>
            <person name="Looney B.P."/>
            <person name="Miyauchi S."/>
            <person name="Morin E."/>
            <person name="Drula E."/>
            <person name="Courty P.E."/>
            <person name="Chicoki N."/>
            <person name="Fauchery L."/>
            <person name="Kohler A."/>
            <person name="Kuo A."/>
            <person name="Labutti K."/>
            <person name="Pangilinan J."/>
            <person name="Lipzen A."/>
            <person name="Riley R."/>
            <person name="Andreopoulos W."/>
            <person name="He G."/>
            <person name="Johnson J."/>
            <person name="Barry K.W."/>
            <person name="Grigoriev I.V."/>
            <person name="Nagy L."/>
            <person name="Hibbett D."/>
            <person name="Henrissat B."/>
            <person name="Matheny P.B."/>
            <person name="Labbe J."/>
            <person name="Martin F."/>
        </authorList>
    </citation>
    <scope>NUCLEOTIDE SEQUENCE</scope>
    <source>
        <strain evidence="1">FP105234-sp</strain>
    </source>
</reference>
<protein>
    <submittedName>
        <fullName evidence="1">Uncharacterized protein</fullName>
    </submittedName>
</protein>
<gene>
    <name evidence="1" type="ORF">FA95DRAFT_1611009</name>
</gene>
<organism evidence="1 2">
    <name type="scientific">Auriscalpium vulgare</name>
    <dbReference type="NCBI Taxonomy" id="40419"/>
    <lineage>
        <taxon>Eukaryota</taxon>
        <taxon>Fungi</taxon>
        <taxon>Dikarya</taxon>
        <taxon>Basidiomycota</taxon>
        <taxon>Agaricomycotina</taxon>
        <taxon>Agaricomycetes</taxon>
        <taxon>Russulales</taxon>
        <taxon>Auriscalpiaceae</taxon>
        <taxon>Auriscalpium</taxon>
    </lineage>
</organism>
<evidence type="ECO:0000313" key="1">
    <source>
        <dbReference type="EMBL" id="KAI0041448.1"/>
    </source>
</evidence>
<name>A0ACB8RBM4_9AGAM</name>